<feature type="region of interest" description="Disordered" evidence="1">
    <location>
        <begin position="1"/>
        <end position="23"/>
    </location>
</feature>
<dbReference type="AlphaFoldDB" id="A0A918T4W7"/>
<dbReference type="EMBL" id="BMUL01000010">
    <property type="protein sequence ID" value="GHA93726.1"/>
    <property type="molecule type" value="Genomic_DNA"/>
</dbReference>
<name>A0A918T4W7_9ACTN</name>
<dbReference type="RefSeq" id="WP_189979608.1">
    <property type="nucleotide sequence ID" value="NZ_BMUL01000010.1"/>
</dbReference>
<reference evidence="2" key="2">
    <citation type="submission" date="2020-09" db="EMBL/GenBank/DDBJ databases">
        <authorList>
            <person name="Sun Q."/>
            <person name="Ohkuma M."/>
        </authorList>
    </citation>
    <scope>NUCLEOTIDE SEQUENCE</scope>
    <source>
        <strain evidence="2">JCM 4518</strain>
    </source>
</reference>
<protein>
    <submittedName>
        <fullName evidence="2">Uncharacterized protein</fullName>
    </submittedName>
</protein>
<feature type="region of interest" description="Disordered" evidence="1">
    <location>
        <begin position="42"/>
        <end position="70"/>
    </location>
</feature>
<gene>
    <name evidence="2" type="ORF">GCM10010305_41910</name>
</gene>
<evidence type="ECO:0000313" key="3">
    <source>
        <dbReference type="Proteomes" id="UP000644020"/>
    </source>
</evidence>
<proteinExistence type="predicted"/>
<comment type="caution">
    <text evidence="2">The sequence shown here is derived from an EMBL/GenBank/DDBJ whole genome shotgun (WGS) entry which is preliminary data.</text>
</comment>
<feature type="compositionally biased region" description="Basic and acidic residues" evidence="1">
    <location>
        <begin position="8"/>
        <end position="23"/>
    </location>
</feature>
<sequence length="70" mass="7786">MTTTAPFTDRDERRWQRRAEERAARPLPVAARVRALRAAFRLRTGGKRRTPVPEGAGTGVREGPFPQATG</sequence>
<accession>A0A918T4W7</accession>
<keyword evidence="3" id="KW-1185">Reference proteome</keyword>
<dbReference type="Proteomes" id="UP000644020">
    <property type="component" value="Unassembled WGS sequence"/>
</dbReference>
<organism evidence="2 3">
    <name type="scientific">Streptomyces termitum</name>
    <dbReference type="NCBI Taxonomy" id="67368"/>
    <lineage>
        <taxon>Bacteria</taxon>
        <taxon>Bacillati</taxon>
        <taxon>Actinomycetota</taxon>
        <taxon>Actinomycetes</taxon>
        <taxon>Kitasatosporales</taxon>
        <taxon>Streptomycetaceae</taxon>
        <taxon>Streptomyces</taxon>
    </lineage>
</organism>
<reference evidence="2" key="1">
    <citation type="journal article" date="2014" name="Int. J. Syst. Evol. Microbiol.">
        <title>Complete genome sequence of Corynebacterium casei LMG S-19264T (=DSM 44701T), isolated from a smear-ripened cheese.</title>
        <authorList>
            <consortium name="US DOE Joint Genome Institute (JGI-PGF)"/>
            <person name="Walter F."/>
            <person name="Albersmeier A."/>
            <person name="Kalinowski J."/>
            <person name="Ruckert C."/>
        </authorList>
    </citation>
    <scope>NUCLEOTIDE SEQUENCE</scope>
    <source>
        <strain evidence="2">JCM 4518</strain>
    </source>
</reference>
<evidence type="ECO:0000256" key="1">
    <source>
        <dbReference type="SAM" id="MobiDB-lite"/>
    </source>
</evidence>
<evidence type="ECO:0000313" key="2">
    <source>
        <dbReference type="EMBL" id="GHA93726.1"/>
    </source>
</evidence>